<name>T1D3L5_9DIPT</name>
<feature type="transmembrane region" description="Helical" evidence="1">
    <location>
        <begin position="81"/>
        <end position="101"/>
    </location>
</feature>
<evidence type="ECO:0000313" key="2">
    <source>
        <dbReference type="EMBL" id="JAA93519.1"/>
    </source>
</evidence>
<proteinExistence type="evidence at transcript level"/>
<feature type="non-terminal residue" evidence="2">
    <location>
        <position position="1"/>
    </location>
</feature>
<keyword evidence="1" id="KW-1133">Transmembrane helix</keyword>
<accession>T1D3L5</accession>
<evidence type="ECO:0000256" key="1">
    <source>
        <dbReference type="SAM" id="Phobius"/>
    </source>
</evidence>
<keyword evidence="1" id="KW-0472">Membrane</keyword>
<protein>
    <submittedName>
        <fullName evidence="2">Uncharacterized protein</fullName>
    </submittedName>
</protein>
<reference evidence="2" key="1">
    <citation type="journal article" date="2013" name="BMC Genomics">
        <title>A deep insight into the sialotranscriptome of the mosquito, Psorophora albipes.</title>
        <authorList>
            <person name="Chagas A.C."/>
            <person name="Calvo E."/>
            <person name="Rios-Velasquez C.M."/>
            <person name="Pessoa F.A."/>
            <person name="Medeiros J.F."/>
            <person name="Ribeiro J.M."/>
        </authorList>
    </citation>
    <scope>NUCLEOTIDE SEQUENCE</scope>
</reference>
<feature type="transmembrane region" description="Helical" evidence="1">
    <location>
        <begin position="23"/>
        <end position="45"/>
    </location>
</feature>
<dbReference type="EMBL" id="GALA01001333">
    <property type="protein sequence ID" value="JAA93519.1"/>
    <property type="molecule type" value="mRNA"/>
</dbReference>
<dbReference type="AlphaFoldDB" id="T1D3L5"/>
<sequence>LIFFSLIMFFITMEYTVSINKNIVVFLPLIFCIMFFVCLVLIAFYRFFVFFYQQSVSYSNTVFVSFKAAKWSQKLCCSFDLLIYNIQVMVGLFLLFVFIYFKN</sequence>
<keyword evidence="1" id="KW-0812">Transmembrane</keyword>
<organism evidence="2">
    <name type="scientific">Psorophora albipes</name>
    <dbReference type="NCBI Taxonomy" id="869069"/>
    <lineage>
        <taxon>Eukaryota</taxon>
        <taxon>Metazoa</taxon>
        <taxon>Ecdysozoa</taxon>
        <taxon>Arthropoda</taxon>
        <taxon>Hexapoda</taxon>
        <taxon>Insecta</taxon>
        <taxon>Pterygota</taxon>
        <taxon>Neoptera</taxon>
        <taxon>Endopterygota</taxon>
        <taxon>Diptera</taxon>
        <taxon>Nematocera</taxon>
        <taxon>Culicoidea</taxon>
        <taxon>Culicidae</taxon>
        <taxon>Culicinae</taxon>
        <taxon>Aedini</taxon>
        <taxon>Psorophora</taxon>
    </lineage>
</organism>